<keyword evidence="3" id="KW-1185">Reference proteome</keyword>
<keyword evidence="1" id="KW-0472">Membrane</keyword>
<feature type="transmembrane region" description="Helical" evidence="1">
    <location>
        <begin position="795"/>
        <end position="815"/>
    </location>
</feature>
<dbReference type="AlphaFoldDB" id="A0A919M306"/>
<accession>A0A919M306</accession>
<dbReference type="Proteomes" id="UP000619479">
    <property type="component" value="Unassembled WGS sequence"/>
</dbReference>
<sequence>MGGVTAASVHEGALMRIRPRPAYAFLLALALAFSLVGALPAPAWADEYNPPGWTLPGQNIFDPDAKVDLTKRSFTYEQLAPEDLDVPEWMTEEQYLRALPDHGIRDDHDLKDEDFVEDYEAYQERMRAAGQGAQILDAQRYWLTEGYRNDPDFQRAYAAYRDGMKAHGVEAETVSEEQFWKSFGVGGQNHFLTAWRDYLDKPAGKTRKSKFSTYKNRYRNPLNARPLGEAFEGLYRTDNGVYTDPRFTVRDGKVPGVELPGKTKNGRNKNYRVDDLREKDDTAAEREWDLVVELKATADVDVKQLNDVLFWVCLEKNADLAISFIARPSPEGIQVLEKFNERLLAARREKYGAANVGKRAVYASVFPATGTARKYDAAKARLSGAIVAGGQQSWDSAATEQIADSPDDQESYDEARSITDGLVEDASASPDVDASDMAETPRPLGGVDFSTLELRYLSDTFTGAAGVKYAYHVDPDPNQKISFGGAKAAKLAADSFFTWLALPESAFTVNLNPEEPNRIVDERFGRTDAGRVLLEADFEMKKTVAKLIHPDTAAGLSYWDRLRGEQRCISMREWIVPTPATVRDNGTELFILDAPLDVKMETEYKKLSGADNCPGQATADTQHNEQVYRSLILPQVVKAVNTAPEYADLRRVYASRVAAQWYRERSATKETAYKSIVGSGDITPWVTTTGWKPKDTFDAYVKSYRDGEFTVKRTTRSGDTIYTNTYVYGGVDFTATPTAKLSADDLAARHPGVSEAVSDVSGGPATDRAGELWFGNETNELSYEDAHRPPSPPTLFWVAGLLPIALWLLAGGLLLRKRRRTATR</sequence>
<protein>
    <submittedName>
        <fullName evidence="2">Uncharacterized protein</fullName>
    </submittedName>
</protein>
<evidence type="ECO:0000313" key="3">
    <source>
        <dbReference type="Proteomes" id="UP000619479"/>
    </source>
</evidence>
<name>A0A919M306_9ACTN</name>
<comment type="caution">
    <text evidence="2">The sequence shown here is derived from an EMBL/GenBank/DDBJ whole genome shotgun (WGS) entry which is preliminary data.</text>
</comment>
<keyword evidence="1" id="KW-0812">Transmembrane</keyword>
<evidence type="ECO:0000313" key="2">
    <source>
        <dbReference type="EMBL" id="GID67805.1"/>
    </source>
</evidence>
<gene>
    <name evidence="2" type="ORF">Acy02nite_56860</name>
</gene>
<keyword evidence="1" id="KW-1133">Transmembrane helix</keyword>
<proteinExistence type="predicted"/>
<reference evidence="2" key="1">
    <citation type="submission" date="2021-01" db="EMBL/GenBank/DDBJ databases">
        <title>Whole genome shotgun sequence of Actinoplanes cyaneus NBRC 14990.</title>
        <authorList>
            <person name="Komaki H."/>
            <person name="Tamura T."/>
        </authorList>
    </citation>
    <scope>NUCLEOTIDE SEQUENCE</scope>
    <source>
        <strain evidence="2">NBRC 14990</strain>
    </source>
</reference>
<evidence type="ECO:0000256" key="1">
    <source>
        <dbReference type="SAM" id="Phobius"/>
    </source>
</evidence>
<organism evidence="2 3">
    <name type="scientific">Actinoplanes cyaneus</name>
    <dbReference type="NCBI Taxonomy" id="52696"/>
    <lineage>
        <taxon>Bacteria</taxon>
        <taxon>Bacillati</taxon>
        <taxon>Actinomycetota</taxon>
        <taxon>Actinomycetes</taxon>
        <taxon>Micromonosporales</taxon>
        <taxon>Micromonosporaceae</taxon>
        <taxon>Actinoplanes</taxon>
    </lineage>
</organism>
<dbReference type="EMBL" id="BOMH01000041">
    <property type="protein sequence ID" value="GID67805.1"/>
    <property type="molecule type" value="Genomic_DNA"/>
</dbReference>